<feature type="domain" description="Probable ATP-binding protein BrxC 4th six-stranded beta-sheet" evidence="3">
    <location>
        <begin position="560"/>
        <end position="729"/>
    </location>
</feature>
<protein>
    <submittedName>
        <fullName evidence="4">BREX system P-loop protein BrxC</fullName>
    </submittedName>
</protein>
<gene>
    <name evidence="4" type="primary">brxC</name>
    <name evidence="4" type="ORF">F7D59_15975</name>
</gene>
<evidence type="ECO:0000313" key="4">
    <source>
        <dbReference type="EMBL" id="MQN91306.1"/>
    </source>
</evidence>
<dbReference type="InterPro" id="IPR047679">
    <property type="entry name" value="BREX_BrxC"/>
</dbReference>
<dbReference type="InterPro" id="IPR058036">
    <property type="entry name" value="BREX_BrxC_4th"/>
</dbReference>
<dbReference type="SUPFAM" id="SSF52540">
    <property type="entry name" value="P-loop containing nucleoside triphosphate hydrolases"/>
    <property type="match status" value="1"/>
</dbReference>
<accession>A0A646HEC9</accession>
<reference evidence="5" key="1">
    <citation type="submission" date="2019-09" db="EMBL/GenBank/DDBJ databases">
        <title>Distinct polysaccharide growth profiles of human intestinal Prevotella copri isolates.</title>
        <authorList>
            <person name="Fehlner-Peach H."/>
            <person name="Magnabosco C."/>
            <person name="Raghavan V."/>
            <person name="Scher J.U."/>
            <person name="Tett A."/>
            <person name="Cox L.M."/>
            <person name="Gottsegen C."/>
            <person name="Watters A."/>
            <person name="Wiltshire- Gordon J.D."/>
            <person name="Segata N."/>
            <person name="Bonneau R."/>
            <person name="Littman D.R."/>
        </authorList>
    </citation>
    <scope>NUCLEOTIDE SEQUENCE [LARGE SCALE GENOMIC DNA]</scope>
    <source>
        <strain evidence="5">iP54</strain>
    </source>
</reference>
<dbReference type="RefSeq" id="WP_153112500.1">
    <property type="nucleotide sequence ID" value="NZ_VZAS01000012.1"/>
</dbReference>
<dbReference type="Pfam" id="PF25796">
    <property type="entry name" value="BREX_BrxC_4th"/>
    <property type="match status" value="1"/>
</dbReference>
<evidence type="ECO:0000259" key="2">
    <source>
        <dbReference type="Pfam" id="PF25791"/>
    </source>
</evidence>
<feature type="compositionally biased region" description="Basic and acidic residues" evidence="1">
    <location>
        <begin position="1107"/>
        <end position="1125"/>
    </location>
</feature>
<feature type="region of interest" description="Disordered" evidence="1">
    <location>
        <begin position="1102"/>
        <end position="1141"/>
    </location>
</feature>
<dbReference type="InterPro" id="IPR027417">
    <property type="entry name" value="P-loop_NTPase"/>
</dbReference>
<dbReference type="InterPro" id="IPR058038">
    <property type="entry name" value="BREX_BrxC_wHTH"/>
</dbReference>
<comment type="caution">
    <text evidence="4">The sequence shown here is derived from an EMBL/GenBank/DDBJ whole genome shotgun (WGS) entry which is preliminary data.</text>
</comment>
<dbReference type="Proteomes" id="UP000420635">
    <property type="component" value="Unassembled WGS sequence"/>
</dbReference>
<dbReference type="Pfam" id="PF25791">
    <property type="entry name" value="WHD_BREX_BrxC"/>
    <property type="match status" value="1"/>
</dbReference>
<dbReference type="EMBL" id="VZBQ01000163">
    <property type="protein sequence ID" value="MQN91306.1"/>
    <property type="molecule type" value="Genomic_DNA"/>
</dbReference>
<organism evidence="4 5">
    <name type="scientific">Segatella copri</name>
    <dbReference type="NCBI Taxonomy" id="165179"/>
    <lineage>
        <taxon>Bacteria</taxon>
        <taxon>Pseudomonadati</taxon>
        <taxon>Bacteroidota</taxon>
        <taxon>Bacteroidia</taxon>
        <taxon>Bacteroidales</taxon>
        <taxon>Prevotellaceae</taxon>
        <taxon>Segatella</taxon>
    </lineage>
</organism>
<dbReference type="NCBIfam" id="NF033441">
    <property type="entry name" value="BREX_BrxC"/>
    <property type="match status" value="1"/>
</dbReference>
<evidence type="ECO:0000259" key="3">
    <source>
        <dbReference type="Pfam" id="PF25796"/>
    </source>
</evidence>
<dbReference type="AlphaFoldDB" id="A0A646HEC9"/>
<proteinExistence type="predicted"/>
<sequence>MNQQDIYSKDIFRPINGVIKADSTQELKDEINEFVITAEQQQDYKLPKFFHTLIPGQKPLCTWISGDFGSGKSHLLKILSYVLENDFPIDGRPCADIFAEKAEDFELRGDIQKACRIPTESVLFNIQEKLDATTKSTIDPVLNIFVKEFNRKLGYDDKKPEIAEIERYFDNKGKYEYFKQEYERRFGETWENGRKSILLKQQRLAELMADIDGIDHQTAANNIKTQIANYKIDTDGFVSLVKAHLDKQQPGSRFIFFVDEVGQFIGKDVHRMLSLQTIAEGLSDKTDGRSIIIVTSQMDIDATLGNLDKQQQYDFSRIQGRFETRISLTSANADEVIQRRLLEKKPEPQQMLCEVYQKESHIIKSLFCFGDNSQFKSQYKNDQQFAIDFPFIDYQFYLVQSCIIELSKNNAFSGKQQSVGERSLLTITQEVAKAYAGKDLNHIVQFSDMYEGLRGILQTKIQSDIQQAERTLGDDLALKVLKTLFLIKYVKGFPSTADNITKLLLPTLDTDFQTFRSDIHEALNKLVHLSYIEKAANEEYHFQTNEEKDIETEIKNESLTPDAINEELKKIFRDEIYYENKVKLSPNKIFSYGKMVDERQDGRDADIYIHFITPLYEGSTDEQSMKMYSSAHLNQLCVVLGEDKYMTEDLVMFKKADKCLNRLMANGSDDYRQQIVSDKRIVNRKRRENIVARLIELSKKARLYLGGYELDDIRSTDIKTRLTEAMTRLVNMEYKNLAMLTIEYDDTLLKRIISSTTEDRMGYEMDACCLEVMNKLNNDKTRAVRTKVKDLVDHFRGNRYGWYETAVLCILAKLYVMDKVSFRCNGNVVADRDLYFHLTNGTQQALTLVDIEEAISNSQVNKLKNAYKDFFEGAACPGISAKDVHSAFIDKLNEEGAALLKITLEHHFAFTTPLKPIIEQIKKWAGFAYPSLYKKTEEIEDFIDDHIDELEDIKTFVTGKQFDIFKSIDRMERGNQANMSYVSAELRQTLNEIYNTATPWKRMTEGKTTIDAIHAEIANKLEEAHQEIKTFIASKLCTLTSMPSYASLSDSQKAQVETLFNVLDKKEQEERFIGNLMGMKSEVEQAFNKCFDNINLWVEQAQEDAEEEKKKEEAKKQEGDAKEGQQEQQGKSQQDVTKPKVAVRKDKAMHLAWDKQVLESREDVEAYVEALRQQLLGIIKQNKNIMLS</sequence>
<feature type="domain" description="Probable ATP-binding protein BrxC winged helix-turn-helix" evidence="2">
    <location>
        <begin position="771"/>
        <end position="839"/>
    </location>
</feature>
<name>A0A646HEC9_9BACT</name>
<evidence type="ECO:0000313" key="5">
    <source>
        <dbReference type="Proteomes" id="UP000420635"/>
    </source>
</evidence>
<evidence type="ECO:0000256" key="1">
    <source>
        <dbReference type="SAM" id="MobiDB-lite"/>
    </source>
</evidence>